<dbReference type="AlphaFoldDB" id="A0A6C0D812"/>
<name>A0A6C0D812_9ZZZZ</name>
<proteinExistence type="predicted"/>
<dbReference type="EMBL" id="MN739541">
    <property type="protein sequence ID" value="QHT12069.1"/>
    <property type="molecule type" value="Genomic_DNA"/>
</dbReference>
<reference evidence="1" key="1">
    <citation type="journal article" date="2020" name="Nature">
        <title>Giant virus diversity and host interactions through global metagenomics.</title>
        <authorList>
            <person name="Schulz F."/>
            <person name="Roux S."/>
            <person name="Paez-Espino D."/>
            <person name="Jungbluth S."/>
            <person name="Walsh D.A."/>
            <person name="Denef V.J."/>
            <person name="McMahon K.D."/>
            <person name="Konstantinidis K.T."/>
            <person name="Eloe-Fadrosh E.A."/>
            <person name="Kyrpides N.C."/>
            <person name="Woyke T."/>
        </authorList>
    </citation>
    <scope>NUCLEOTIDE SEQUENCE</scope>
    <source>
        <strain evidence="1">GVMAG-M-3300023174-129</strain>
    </source>
</reference>
<evidence type="ECO:0000313" key="1">
    <source>
        <dbReference type="EMBL" id="QHT12069.1"/>
    </source>
</evidence>
<protein>
    <submittedName>
        <fullName evidence="1">Uncharacterized protein</fullName>
    </submittedName>
</protein>
<accession>A0A6C0D812</accession>
<organism evidence="1">
    <name type="scientific">viral metagenome</name>
    <dbReference type="NCBI Taxonomy" id="1070528"/>
    <lineage>
        <taxon>unclassified sequences</taxon>
        <taxon>metagenomes</taxon>
        <taxon>organismal metagenomes</taxon>
    </lineage>
</organism>
<sequence>MVKYNRAKNFIRATEMRPLSMDHKVTIVKCTKSMLEQIEISRKATPKNYQDRLTIIEKIYILLMAYPEILSSNPKLRNVAENKLIETVNDLPRLNLNNSEVLNDSRYFFQMIKARADYIEYNPSLHRITPLYSPPIHVKIPRHSYNLRPRKVKN</sequence>